<dbReference type="Pfam" id="PF00400">
    <property type="entry name" value="WD40"/>
    <property type="match status" value="1"/>
</dbReference>
<evidence type="ECO:0000256" key="7">
    <source>
        <dbReference type="PROSITE-ProRule" id="PRU00221"/>
    </source>
</evidence>
<dbReference type="InterPro" id="IPR036322">
    <property type="entry name" value="WD40_repeat_dom_sf"/>
</dbReference>
<evidence type="ECO:0000256" key="6">
    <source>
        <dbReference type="PIRSR" id="PIRSR601310-3"/>
    </source>
</evidence>
<evidence type="ECO:0000256" key="3">
    <source>
        <dbReference type="ARBA" id="ARBA00022574"/>
    </source>
</evidence>
<dbReference type="PROSITE" id="PS00892">
    <property type="entry name" value="HIT_1"/>
    <property type="match status" value="1"/>
</dbReference>
<dbReference type="OrthoDB" id="672793at2759"/>
<feature type="compositionally biased region" description="Polar residues" evidence="9">
    <location>
        <begin position="306"/>
        <end position="315"/>
    </location>
</feature>
<dbReference type="GO" id="GO:0010970">
    <property type="term" value="P:transport along microtubule"/>
    <property type="evidence" value="ECO:0007669"/>
    <property type="project" value="TreeGrafter"/>
</dbReference>
<dbReference type="EMBL" id="JAAPAO010000153">
    <property type="protein sequence ID" value="KAF4670396.1"/>
    <property type="molecule type" value="Genomic_DNA"/>
</dbReference>
<dbReference type="InterPro" id="IPR001310">
    <property type="entry name" value="Histidine_triad_HIT"/>
</dbReference>
<dbReference type="PANTHER" id="PTHR12442:SF22">
    <property type="entry name" value="CYTOPLASMIC DYNEIN 1 INTERMEDIATE CHAIN-RELATED"/>
    <property type="match status" value="1"/>
</dbReference>
<dbReference type="InterPro" id="IPR036265">
    <property type="entry name" value="HIT-like_sf"/>
</dbReference>
<sequence length="843" mass="91773">MSGADYDHNNIFAKIIRGEIPSHKIFETEHSLAILDAFPVTEGHALLLPKVEGYATMDAMPPDVASAFLADLPKLAKAVKEGTGADGLNICQNNGKCSGQEVPHVHVHVIPRYNNDTLGIKFPASSKEMITPEQANKFMDLMTNSGSGAVGIDRRMIEAQRKRVEELRRLRASRMKAKSLSENSNTSNSLDRQIQAILSEALSIDEQLANLDNLDVTSDKNKSMADDDAARLKAMLFRKPKLETLTSQSVVHIDSDKRVAGMISGKENGDVRREDVDSYEKGIQCDDESTETGKGDTMMEVVADTTGDSKPTSHLGSGDRRRSSVRNPIFPRRGSTALDRMKAAARASNLEKLPAKGVSQTPIGSLSEEEKEAICQRRDFGDFLQRASKIVEKAIGISELSGCLEVDPFIDYATEERLRDSGGSAGKESAAALRVTDRVFASFGEEGRLGEITDLRWHGGIPELFIACSGAGSWQCHNRNRKECPSVAVWSIAMPKRPEFVLKSHTAVVTAMSDKFKPTLYVGGSVSGSVLIWDTRAKFSPVQWSPAIGSCARDDNCCTSSLHTQPICGMELVGTKNAHHITTVSREGKVCLWSTAQLVGWHEASWAIHLSSQNEPHHSVLFKDADQRDYSVSTVAFSEADANLITFGTYDGHIVKAQLDTTTGNTNPGWQVAKASALAHDGMVTALDYHPLTLKRHPDDILASGSLDWTVKLWNGAAMEHCGNSHVHTAATDLAGLLGTKETSPAASIATVDSYKDTLTDVRWHPHHPAVLATSSAEGIHICNFNRDTESPVLSIRTPGSSVQRLAWNGDGRLLLAGDAEGRVTLYEADRSIYQPRAGEWNR</sequence>
<dbReference type="InterPro" id="IPR050687">
    <property type="entry name" value="Dynein_IC"/>
</dbReference>
<evidence type="ECO:0000256" key="1">
    <source>
        <dbReference type="ARBA" id="ARBA00004496"/>
    </source>
</evidence>
<evidence type="ECO:0000256" key="5">
    <source>
        <dbReference type="PIRSR" id="PIRSR601310-1"/>
    </source>
</evidence>
<dbReference type="GO" id="GO:0045503">
    <property type="term" value="F:dynein light chain binding"/>
    <property type="evidence" value="ECO:0007669"/>
    <property type="project" value="TreeGrafter"/>
</dbReference>
<dbReference type="AlphaFoldDB" id="A0A7J6MG56"/>
<feature type="short sequence motif" description="Histidine triad motif" evidence="6 8">
    <location>
        <begin position="104"/>
        <end position="108"/>
    </location>
</feature>
<comment type="subcellular location">
    <subcellularLocation>
        <location evidence="1">Cytoplasm</location>
    </subcellularLocation>
</comment>
<accession>A0A7J6MG56</accession>
<evidence type="ECO:0000256" key="2">
    <source>
        <dbReference type="ARBA" id="ARBA00022490"/>
    </source>
</evidence>
<feature type="active site" description="Tele-AMP-histidine intermediate" evidence="5">
    <location>
        <position position="106"/>
    </location>
</feature>
<evidence type="ECO:0000313" key="11">
    <source>
        <dbReference type="EMBL" id="KAF4670396.1"/>
    </source>
</evidence>
<dbReference type="Pfam" id="PF01230">
    <property type="entry name" value="HIT"/>
    <property type="match status" value="1"/>
</dbReference>
<keyword evidence="4" id="KW-0677">Repeat</keyword>
<feature type="domain" description="HIT" evidence="10">
    <location>
        <begin position="11"/>
        <end position="119"/>
    </location>
</feature>
<name>A0A7J6MG56_PERCH</name>
<dbReference type="CDD" id="cd01277">
    <property type="entry name" value="HINT_subgroup"/>
    <property type="match status" value="1"/>
</dbReference>
<dbReference type="SMART" id="SM00320">
    <property type="entry name" value="WD40"/>
    <property type="match status" value="6"/>
</dbReference>
<dbReference type="PRINTS" id="PR00332">
    <property type="entry name" value="HISTRIAD"/>
</dbReference>
<reference evidence="11 12" key="1">
    <citation type="submission" date="2020-04" db="EMBL/GenBank/DDBJ databases">
        <title>Perkinsus chesapeaki whole genome sequence.</title>
        <authorList>
            <person name="Bogema D.R."/>
        </authorList>
    </citation>
    <scope>NUCLEOTIDE SEQUENCE [LARGE SCALE GENOMIC DNA]</scope>
    <source>
        <strain evidence="11">ATCC PRA-425</strain>
    </source>
</reference>
<dbReference type="InterPro" id="IPR015943">
    <property type="entry name" value="WD40/YVTN_repeat-like_dom_sf"/>
</dbReference>
<gene>
    <name evidence="11" type="primary">DYNC1I2</name>
    <name evidence="11" type="ORF">FOL47_002073</name>
</gene>
<comment type="caution">
    <text evidence="11">The sequence shown here is derived from an EMBL/GenBank/DDBJ whole genome shotgun (WGS) entry which is preliminary data.</text>
</comment>
<protein>
    <submittedName>
        <fullName evidence="11">Cytoplasmic dynein 1 intermediate chain 2</fullName>
    </submittedName>
</protein>
<dbReference type="SUPFAM" id="SSF54197">
    <property type="entry name" value="HIT-like"/>
    <property type="match status" value="1"/>
</dbReference>
<evidence type="ECO:0000256" key="4">
    <source>
        <dbReference type="ARBA" id="ARBA00022737"/>
    </source>
</evidence>
<evidence type="ECO:0000259" key="10">
    <source>
        <dbReference type="PROSITE" id="PS51084"/>
    </source>
</evidence>
<dbReference type="GO" id="GO:0005737">
    <property type="term" value="C:cytoplasm"/>
    <property type="evidence" value="ECO:0007669"/>
    <property type="project" value="UniProtKB-SubCell"/>
</dbReference>
<dbReference type="SUPFAM" id="SSF50978">
    <property type="entry name" value="WD40 repeat-like"/>
    <property type="match status" value="1"/>
</dbReference>
<dbReference type="Proteomes" id="UP000591131">
    <property type="component" value="Unassembled WGS sequence"/>
</dbReference>
<dbReference type="Gene3D" id="2.130.10.10">
    <property type="entry name" value="YVTN repeat-like/Quinoprotein amine dehydrogenase"/>
    <property type="match status" value="2"/>
</dbReference>
<dbReference type="GO" id="GO:0005868">
    <property type="term" value="C:cytoplasmic dynein complex"/>
    <property type="evidence" value="ECO:0007669"/>
    <property type="project" value="TreeGrafter"/>
</dbReference>
<organism evidence="11 12">
    <name type="scientific">Perkinsus chesapeaki</name>
    <name type="common">Clam parasite</name>
    <name type="synonym">Perkinsus andrewsi</name>
    <dbReference type="NCBI Taxonomy" id="330153"/>
    <lineage>
        <taxon>Eukaryota</taxon>
        <taxon>Sar</taxon>
        <taxon>Alveolata</taxon>
        <taxon>Perkinsozoa</taxon>
        <taxon>Perkinsea</taxon>
        <taxon>Perkinsida</taxon>
        <taxon>Perkinsidae</taxon>
        <taxon>Perkinsus</taxon>
    </lineage>
</organism>
<dbReference type="Gene3D" id="3.30.428.10">
    <property type="entry name" value="HIT-like"/>
    <property type="match status" value="1"/>
</dbReference>
<keyword evidence="2" id="KW-0963">Cytoplasm</keyword>
<proteinExistence type="predicted"/>
<feature type="region of interest" description="Disordered" evidence="9">
    <location>
        <begin position="304"/>
        <end position="336"/>
    </location>
</feature>
<evidence type="ECO:0000256" key="9">
    <source>
        <dbReference type="SAM" id="MobiDB-lite"/>
    </source>
</evidence>
<evidence type="ECO:0000313" key="12">
    <source>
        <dbReference type="Proteomes" id="UP000591131"/>
    </source>
</evidence>
<dbReference type="GO" id="GO:0045504">
    <property type="term" value="F:dynein heavy chain binding"/>
    <property type="evidence" value="ECO:0007669"/>
    <property type="project" value="TreeGrafter"/>
</dbReference>
<dbReference type="InterPro" id="IPR039384">
    <property type="entry name" value="HINT"/>
</dbReference>
<dbReference type="PANTHER" id="PTHR12442">
    <property type="entry name" value="DYNEIN INTERMEDIATE CHAIN"/>
    <property type="match status" value="1"/>
</dbReference>
<dbReference type="InterPro" id="IPR019808">
    <property type="entry name" value="Histidine_triad_CS"/>
</dbReference>
<dbReference type="InterPro" id="IPR001680">
    <property type="entry name" value="WD40_rpt"/>
</dbReference>
<dbReference type="PROSITE" id="PS50082">
    <property type="entry name" value="WD_REPEATS_2"/>
    <property type="match status" value="1"/>
</dbReference>
<keyword evidence="3 7" id="KW-0853">WD repeat</keyword>
<dbReference type="PROSITE" id="PS51084">
    <property type="entry name" value="HIT_2"/>
    <property type="match status" value="1"/>
</dbReference>
<dbReference type="GO" id="GO:0003824">
    <property type="term" value="F:catalytic activity"/>
    <property type="evidence" value="ECO:0007669"/>
    <property type="project" value="InterPro"/>
</dbReference>
<feature type="repeat" description="WD" evidence="7">
    <location>
        <begin position="677"/>
        <end position="715"/>
    </location>
</feature>
<dbReference type="InterPro" id="IPR011146">
    <property type="entry name" value="HIT-like"/>
</dbReference>
<evidence type="ECO:0000256" key="8">
    <source>
        <dbReference type="PROSITE-ProRule" id="PRU00464"/>
    </source>
</evidence>
<keyword evidence="12" id="KW-1185">Reference proteome</keyword>